<evidence type="ECO:0000313" key="4">
    <source>
        <dbReference type="Proteomes" id="UP001066276"/>
    </source>
</evidence>
<protein>
    <submittedName>
        <fullName evidence="3">Uncharacterized protein</fullName>
    </submittedName>
</protein>
<evidence type="ECO:0000256" key="1">
    <source>
        <dbReference type="SAM" id="MobiDB-lite"/>
    </source>
</evidence>
<dbReference type="EMBL" id="JANPWB010000014">
    <property type="protein sequence ID" value="KAJ1099600.1"/>
    <property type="molecule type" value="Genomic_DNA"/>
</dbReference>
<feature type="transmembrane region" description="Helical" evidence="2">
    <location>
        <begin position="51"/>
        <end position="73"/>
    </location>
</feature>
<accession>A0AAV7M724</accession>
<dbReference type="Proteomes" id="UP001066276">
    <property type="component" value="Chromosome 10"/>
</dbReference>
<keyword evidence="4" id="KW-1185">Reference proteome</keyword>
<feature type="region of interest" description="Disordered" evidence="1">
    <location>
        <begin position="1"/>
        <end position="44"/>
    </location>
</feature>
<dbReference type="AlphaFoldDB" id="A0AAV7M724"/>
<reference evidence="3" key="1">
    <citation type="journal article" date="2022" name="bioRxiv">
        <title>Sequencing and chromosome-scale assembly of the giantPleurodeles waltlgenome.</title>
        <authorList>
            <person name="Brown T."/>
            <person name="Elewa A."/>
            <person name="Iarovenko S."/>
            <person name="Subramanian E."/>
            <person name="Araus A.J."/>
            <person name="Petzold A."/>
            <person name="Susuki M."/>
            <person name="Suzuki K.-i.T."/>
            <person name="Hayashi T."/>
            <person name="Toyoda A."/>
            <person name="Oliveira C."/>
            <person name="Osipova E."/>
            <person name="Leigh N.D."/>
            <person name="Simon A."/>
            <person name="Yun M.H."/>
        </authorList>
    </citation>
    <scope>NUCLEOTIDE SEQUENCE</scope>
    <source>
        <strain evidence="3">20211129_DDA</strain>
        <tissue evidence="3">Liver</tissue>
    </source>
</reference>
<comment type="caution">
    <text evidence="3">The sequence shown here is derived from an EMBL/GenBank/DDBJ whole genome shotgun (WGS) entry which is preliminary data.</text>
</comment>
<organism evidence="3 4">
    <name type="scientific">Pleurodeles waltl</name>
    <name type="common">Iberian ribbed newt</name>
    <dbReference type="NCBI Taxonomy" id="8319"/>
    <lineage>
        <taxon>Eukaryota</taxon>
        <taxon>Metazoa</taxon>
        <taxon>Chordata</taxon>
        <taxon>Craniata</taxon>
        <taxon>Vertebrata</taxon>
        <taxon>Euteleostomi</taxon>
        <taxon>Amphibia</taxon>
        <taxon>Batrachia</taxon>
        <taxon>Caudata</taxon>
        <taxon>Salamandroidea</taxon>
        <taxon>Salamandridae</taxon>
        <taxon>Pleurodelinae</taxon>
        <taxon>Pleurodeles</taxon>
    </lineage>
</organism>
<proteinExistence type="predicted"/>
<keyword evidence="2" id="KW-0812">Transmembrane</keyword>
<gene>
    <name evidence="3" type="ORF">NDU88_004699</name>
</gene>
<keyword evidence="2" id="KW-0472">Membrane</keyword>
<name>A0AAV7M724_PLEWA</name>
<evidence type="ECO:0000256" key="2">
    <source>
        <dbReference type="SAM" id="Phobius"/>
    </source>
</evidence>
<evidence type="ECO:0000313" key="3">
    <source>
        <dbReference type="EMBL" id="KAJ1099600.1"/>
    </source>
</evidence>
<keyword evidence="2" id="KW-1133">Transmembrane helix</keyword>
<sequence length="136" mass="14870">MPGRLWGEKEDEGGVLPHREGSEQQVVGVTPTGEPGGIPQSREEIQQSQPLSLCVWGLIMGLYIGVALTARALSLNNITVPLAQRVRTGLYSIEAIDQTFRPDAQGPMTIPHMCMLLRVDIETSIQRTRVSSLFSS</sequence>